<proteinExistence type="predicted"/>
<keyword evidence="4" id="KW-0378">Hydrolase</keyword>
<dbReference type="Pfam" id="PF02833">
    <property type="entry name" value="DHHA2"/>
    <property type="match status" value="1"/>
</dbReference>
<sequence>MDDKLYVVGHKNPDSDSICSALAYANLKRELGEDAIACRLGPLNDETKFILKKFNLENPLLLKDARSQLMDIEKDNANLINEYNTMKEAWSEMLGASNRSLAVIDDAENLVGIVSTSNLAMTRLMLPEEIEYLMRSTNLESVSKTVNGKIVLQAKDFELSGKVFIITLINMENFEDNLERSICIMSDGILKQRQLIEAGAKCLIITCGQDVDESVLRLAKASDCAIVQTDWDTMNVAKVINEAFPIKCIMTPHAMTFNENEFVDDVAKKMMNTRFRSYPVLNDEGKIVGAVSRYHLQNYRRKKFILVDHSAKNQAINNIEEADIQEIIDHHHIGNIETDHPIYYRNQRCGCTATIISQLYQENHVTPNEQMAGILLSAIISDTLHFKSATTTELDKKTAKWLAELANINIETYAIEMLSASVALKDATPSQILNRDLKSYDIGKYHLGIGQTNYHNIEDLQKILPEFRKNLEVELQDKKLDLLVMMFTHVMAEGTMFVYCGPLSYIMSNIIETQFDDNSGYDHDIISRKQQLMPKLSSMLKNM</sequence>
<keyword evidence="3" id="KW-0479">Metal-binding</keyword>
<dbReference type="FunFam" id="3.90.1640.10:FF:000001">
    <property type="entry name" value="Probable manganese-dependent inorganic pyrophosphatase"/>
    <property type="match status" value="1"/>
</dbReference>
<dbReference type="EMBL" id="FUWY01000001">
    <property type="protein sequence ID" value="SJZ34749.1"/>
    <property type="molecule type" value="Genomic_DNA"/>
</dbReference>
<dbReference type="STRING" id="118967.SAMN02745191_0153"/>
<dbReference type="GO" id="GO:0046872">
    <property type="term" value="F:metal ion binding"/>
    <property type="evidence" value="ECO:0007669"/>
    <property type="project" value="UniProtKB-KW"/>
</dbReference>
<dbReference type="Pfam" id="PF07085">
    <property type="entry name" value="DRTGG"/>
    <property type="match status" value="1"/>
</dbReference>
<dbReference type="Proteomes" id="UP000243297">
    <property type="component" value="Unassembled WGS sequence"/>
</dbReference>
<dbReference type="Gene3D" id="3.10.310.20">
    <property type="entry name" value="DHHA2 domain"/>
    <property type="match status" value="1"/>
</dbReference>
<dbReference type="PANTHER" id="PTHR12112:SF22">
    <property type="entry name" value="MANGANESE-DEPENDENT INORGANIC PYROPHOSPHATASE-RELATED"/>
    <property type="match status" value="1"/>
</dbReference>
<gene>
    <name evidence="11" type="ORF">SAMN02745191_0153</name>
</gene>
<dbReference type="SUPFAM" id="SSF75138">
    <property type="entry name" value="HprK N-terminal domain-like"/>
    <property type="match status" value="1"/>
</dbReference>
<dbReference type="PROSITE" id="PS51371">
    <property type="entry name" value="CBS"/>
    <property type="match status" value="1"/>
</dbReference>
<dbReference type="InterPro" id="IPR046342">
    <property type="entry name" value="CBS_dom_sf"/>
</dbReference>
<evidence type="ECO:0000256" key="1">
    <source>
        <dbReference type="ARBA" id="ARBA00001936"/>
    </source>
</evidence>
<evidence type="ECO:0000256" key="3">
    <source>
        <dbReference type="ARBA" id="ARBA00022723"/>
    </source>
</evidence>
<evidence type="ECO:0000313" key="11">
    <source>
        <dbReference type="EMBL" id="SJZ34749.1"/>
    </source>
</evidence>
<name>A0A1T4JXB1_9FIRM</name>
<evidence type="ECO:0000256" key="6">
    <source>
        <dbReference type="ARBA" id="ARBA00032535"/>
    </source>
</evidence>
<feature type="coiled-coil region" evidence="9">
    <location>
        <begin position="62"/>
        <end position="89"/>
    </location>
</feature>
<dbReference type="Gene3D" id="3.10.580.10">
    <property type="entry name" value="CBS-domain"/>
    <property type="match status" value="1"/>
</dbReference>
<accession>A0A1T4JXB1</accession>
<dbReference type="PANTHER" id="PTHR12112">
    <property type="entry name" value="BNIP - RELATED"/>
    <property type="match status" value="1"/>
</dbReference>
<dbReference type="EC" id="3.6.1.1" evidence="2"/>
<evidence type="ECO:0000256" key="9">
    <source>
        <dbReference type="SAM" id="Coils"/>
    </source>
</evidence>
<dbReference type="Gene3D" id="3.40.1390.20">
    <property type="entry name" value="HprK N-terminal domain-like"/>
    <property type="match status" value="1"/>
</dbReference>
<dbReference type="InterPro" id="IPR000644">
    <property type="entry name" value="CBS_dom"/>
</dbReference>
<dbReference type="InterPro" id="IPR028979">
    <property type="entry name" value="Ser_kin/Pase_Hpr-like_N_sf"/>
</dbReference>
<dbReference type="InterPro" id="IPR038763">
    <property type="entry name" value="DHH_sf"/>
</dbReference>
<keyword evidence="8" id="KW-0129">CBS domain</keyword>
<dbReference type="GO" id="GO:0004427">
    <property type="term" value="F:inorganic diphosphate phosphatase activity"/>
    <property type="evidence" value="ECO:0007669"/>
    <property type="project" value="UniProtKB-EC"/>
</dbReference>
<comment type="catalytic activity">
    <reaction evidence="7">
        <text>diphosphate + H2O = 2 phosphate + H(+)</text>
        <dbReference type="Rhea" id="RHEA:24576"/>
        <dbReference type="ChEBI" id="CHEBI:15377"/>
        <dbReference type="ChEBI" id="CHEBI:15378"/>
        <dbReference type="ChEBI" id="CHEBI:33019"/>
        <dbReference type="ChEBI" id="CHEBI:43474"/>
        <dbReference type="EC" id="3.6.1.1"/>
    </reaction>
</comment>
<evidence type="ECO:0000313" key="12">
    <source>
        <dbReference type="Proteomes" id="UP000243297"/>
    </source>
</evidence>
<dbReference type="Gene3D" id="3.90.1640.10">
    <property type="entry name" value="inorganic pyrophosphatase (n-terminal core)"/>
    <property type="match status" value="1"/>
</dbReference>
<dbReference type="RefSeq" id="WP_078710618.1">
    <property type="nucleotide sequence ID" value="NZ_FUWY01000001.1"/>
</dbReference>
<dbReference type="SMART" id="SM01131">
    <property type="entry name" value="DHHA2"/>
    <property type="match status" value="1"/>
</dbReference>
<evidence type="ECO:0000256" key="2">
    <source>
        <dbReference type="ARBA" id="ARBA00012146"/>
    </source>
</evidence>
<evidence type="ECO:0000256" key="8">
    <source>
        <dbReference type="PROSITE-ProRule" id="PRU00703"/>
    </source>
</evidence>
<dbReference type="OrthoDB" id="9766150at2"/>
<dbReference type="Pfam" id="PF00571">
    <property type="entry name" value="CBS"/>
    <property type="match status" value="1"/>
</dbReference>
<evidence type="ECO:0000256" key="5">
    <source>
        <dbReference type="ARBA" id="ARBA00023211"/>
    </source>
</evidence>
<dbReference type="AlphaFoldDB" id="A0A1T4JXB1"/>
<dbReference type="SUPFAM" id="SSF54631">
    <property type="entry name" value="CBS-domain pair"/>
    <property type="match status" value="1"/>
</dbReference>
<evidence type="ECO:0000256" key="7">
    <source>
        <dbReference type="ARBA" id="ARBA00047820"/>
    </source>
</evidence>
<dbReference type="InterPro" id="IPR004097">
    <property type="entry name" value="DHHA2"/>
</dbReference>
<dbReference type="NCBIfam" id="NF011443">
    <property type="entry name" value="PRK14869.1-5"/>
    <property type="match status" value="1"/>
</dbReference>
<comment type="cofactor">
    <cofactor evidence="1">
        <name>Mn(2+)</name>
        <dbReference type="ChEBI" id="CHEBI:29035"/>
    </cofactor>
</comment>
<dbReference type="SUPFAM" id="SSF64182">
    <property type="entry name" value="DHH phosphoesterases"/>
    <property type="match status" value="1"/>
</dbReference>
<dbReference type="GO" id="GO:0005737">
    <property type="term" value="C:cytoplasm"/>
    <property type="evidence" value="ECO:0007669"/>
    <property type="project" value="InterPro"/>
</dbReference>
<keyword evidence="9" id="KW-0175">Coiled coil</keyword>
<dbReference type="InterPro" id="IPR038222">
    <property type="entry name" value="DHHA2_dom_sf"/>
</dbReference>
<keyword evidence="12" id="KW-1185">Reference proteome</keyword>
<protein>
    <recommendedName>
        <fullName evidence="2">inorganic diphosphatase</fullName>
        <ecNumber evidence="2">3.6.1.1</ecNumber>
    </recommendedName>
    <alternativeName>
        <fullName evidence="6">Pyrophosphate phospho-hydrolase</fullName>
    </alternativeName>
</protein>
<organism evidence="11 12">
    <name type="scientific">Anaerorhabdus furcosa</name>
    <dbReference type="NCBI Taxonomy" id="118967"/>
    <lineage>
        <taxon>Bacteria</taxon>
        <taxon>Bacillati</taxon>
        <taxon>Bacillota</taxon>
        <taxon>Erysipelotrichia</taxon>
        <taxon>Erysipelotrichales</taxon>
        <taxon>Erysipelotrichaceae</taxon>
        <taxon>Anaerorhabdus</taxon>
    </lineage>
</organism>
<dbReference type="InterPro" id="IPR001667">
    <property type="entry name" value="DDH_dom"/>
</dbReference>
<dbReference type="SMART" id="SM00116">
    <property type="entry name" value="CBS"/>
    <property type="match status" value="2"/>
</dbReference>
<evidence type="ECO:0000256" key="4">
    <source>
        <dbReference type="ARBA" id="ARBA00022801"/>
    </source>
</evidence>
<dbReference type="InterPro" id="IPR010766">
    <property type="entry name" value="DRTGG"/>
</dbReference>
<reference evidence="12" key="1">
    <citation type="submission" date="2017-02" db="EMBL/GenBank/DDBJ databases">
        <authorList>
            <person name="Varghese N."/>
            <person name="Submissions S."/>
        </authorList>
    </citation>
    <scope>NUCLEOTIDE SEQUENCE [LARGE SCALE GENOMIC DNA]</scope>
    <source>
        <strain evidence="12">ATCC 25662</strain>
    </source>
</reference>
<feature type="domain" description="CBS" evidence="10">
    <location>
        <begin position="250"/>
        <end position="307"/>
    </location>
</feature>
<evidence type="ECO:0000259" key="10">
    <source>
        <dbReference type="PROSITE" id="PS51371"/>
    </source>
</evidence>
<keyword evidence="5" id="KW-0464">Manganese</keyword>
<dbReference type="Pfam" id="PF01368">
    <property type="entry name" value="DHH"/>
    <property type="match status" value="1"/>
</dbReference>